<organism evidence="1">
    <name type="scientific">Culex pipiens</name>
    <name type="common">House mosquito</name>
    <dbReference type="NCBI Taxonomy" id="7175"/>
    <lineage>
        <taxon>Eukaryota</taxon>
        <taxon>Metazoa</taxon>
        <taxon>Ecdysozoa</taxon>
        <taxon>Arthropoda</taxon>
        <taxon>Hexapoda</taxon>
        <taxon>Insecta</taxon>
        <taxon>Pterygota</taxon>
        <taxon>Neoptera</taxon>
        <taxon>Endopterygota</taxon>
        <taxon>Diptera</taxon>
        <taxon>Nematocera</taxon>
        <taxon>Culicoidea</taxon>
        <taxon>Culicidae</taxon>
        <taxon>Culicinae</taxon>
        <taxon>Culicini</taxon>
        <taxon>Culex</taxon>
        <taxon>Culex</taxon>
    </lineage>
</organism>
<dbReference type="AlphaFoldDB" id="A0A8D8L5P9"/>
<sequence>MGGAVSVGAGTAGSVFGGHPIDHQSPAADFAHGAANYVPGPGRVQHCVGRAATRVDGAAAAGPGCWLCQHEELPLAGIRQLSRQEAQVWRVGRGKGELSSLNFS</sequence>
<evidence type="ECO:0000313" key="1">
    <source>
        <dbReference type="EMBL" id="CAG6603195.1"/>
    </source>
</evidence>
<dbReference type="EMBL" id="HBUE01243899">
    <property type="protein sequence ID" value="CAG6550901.1"/>
    <property type="molecule type" value="Transcribed_RNA"/>
</dbReference>
<name>A0A8D8L5P9_CULPI</name>
<dbReference type="EMBL" id="HBUE01350998">
    <property type="protein sequence ID" value="CAG6603195.1"/>
    <property type="molecule type" value="Transcribed_RNA"/>
</dbReference>
<protein>
    <submittedName>
        <fullName evidence="1">(northern house mosquito) hypothetical protein</fullName>
    </submittedName>
</protein>
<reference evidence="1" key="1">
    <citation type="submission" date="2021-05" db="EMBL/GenBank/DDBJ databases">
        <authorList>
            <person name="Alioto T."/>
            <person name="Alioto T."/>
            <person name="Gomez Garrido J."/>
        </authorList>
    </citation>
    <scope>NUCLEOTIDE SEQUENCE</scope>
</reference>
<accession>A0A8D8L5P9</accession>
<proteinExistence type="predicted"/>